<evidence type="ECO:0000256" key="5">
    <source>
        <dbReference type="ARBA" id="ARBA00022723"/>
    </source>
</evidence>
<protein>
    <recommendedName>
        <fullName evidence="4">NAD(+) diphosphatase</fullName>
        <ecNumber evidence="4">3.6.1.22</ecNumber>
    </recommendedName>
</protein>
<dbReference type="InterPro" id="IPR000086">
    <property type="entry name" value="NUDIX_hydrolase_dom"/>
</dbReference>
<evidence type="ECO:0000256" key="8">
    <source>
        <dbReference type="ARBA" id="ARBA00023027"/>
    </source>
</evidence>
<dbReference type="InterPro" id="IPR015375">
    <property type="entry name" value="NADH_PPase-like_N"/>
</dbReference>
<keyword evidence="7" id="KW-0460">Magnesium</keyword>
<dbReference type="Gene3D" id="3.90.79.10">
    <property type="entry name" value="Nucleoside Triphosphate Pyrophosphohydrolase"/>
    <property type="match status" value="1"/>
</dbReference>
<dbReference type="Proteomes" id="UP000885648">
    <property type="component" value="Unassembled WGS sequence"/>
</dbReference>
<dbReference type="Pfam" id="PF00293">
    <property type="entry name" value="NUDIX"/>
    <property type="match status" value="1"/>
</dbReference>
<evidence type="ECO:0000256" key="3">
    <source>
        <dbReference type="ARBA" id="ARBA00009595"/>
    </source>
</evidence>
<keyword evidence="8" id="KW-0520">NAD</keyword>
<dbReference type="GO" id="GO:0005829">
    <property type="term" value="C:cytosol"/>
    <property type="evidence" value="ECO:0007669"/>
    <property type="project" value="TreeGrafter"/>
</dbReference>
<dbReference type="PROSITE" id="PS00893">
    <property type="entry name" value="NUDIX_BOX"/>
    <property type="match status" value="1"/>
</dbReference>
<dbReference type="GO" id="GO:0019677">
    <property type="term" value="P:NAD+ catabolic process"/>
    <property type="evidence" value="ECO:0007669"/>
    <property type="project" value="TreeGrafter"/>
</dbReference>
<evidence type="ECO:0000256" key="2">
    <source>
        <dbReference type="ARBA" id="ARBA00001947"/>
    </source>
</evidence>
<comment type="similarity">
    <text evidence="3">Belongs to the Nudix hydrolase family. NudC subfamily.</text>
</comment>
<dbReference type="InterPro" id="IPR015376">
    <property type="entry name" value="Znr_NADH_PPase"/>
</dbReference>
<dbReference type="GO" id="GO:0035529">
    <property type="term" value="F:NADH pyrophosphatase activity"/>
    <property type="evidence" value="ECO:0007669"/>
    <property type="project" value="TreeGrafter"/>
</dbReference>
<dbReference type="InterPro" id="IPR020084">
    <property type="entry name" value="NUDIX_hydrolase_CS"/>
</dbReference>
<name>A0A831LNZ2_9EURY</name>
<evidence type="ECO:0000256" key="4">
    <source>
        <dbReference type="ARBA" id="ARBA00012381"/>
    </source>
</evidence>
<dbReference type="InterPro" id="IPR049734">
    <property type="entry name" value="NudC-like_C"/>
</dbReference>
<dbReference type="EMBL" id="DSBY01000039">
    <property type="protein sequence ID" value="HDS62680.1"/>
    <property type="molecule type" value="Genomic_DNA"/>
</dbReference>
<dbReference type="EC" id="3.6.1.22" evidence="4"/>
<keyword evidence="6 11" id="KW-0378">Hydrolase</keyword>
<gene>
    <name evidence="11" type="ORF">ENN52_00820</name>
</gene>
<dbReference type="InterPro" id="IPR050241">
    <property type="entry name" value="NAD-cap_RNA_hydrolase_NudC"/>
</dbReference>
<evidence type="ECO:0000313" key="11">
    <source>
        <dbReference type="EMBL" id="HDS62680.1"/>
    </source>
</evidence>
<evidence type="ECO:0000259" key="10">
    <source>
        <dbReference type="PROSITE" id="PS51462"/>
    </source>
</evidence>
<dbReference type="Gene3D" id="3.90.79.20">
    <property type="match status" value="1"/>
</dbReference>
<dbReference type="GO" id="GO:0006742">
    <property type="term" value="P:NADP+ catabolic process"/>
    <property type="evidence" value="ECO:0007669"/>
    <property type="project" value="TreeGrafter"/>
</dbReference>
<evidence type="ECO:0000256" key="9">
    <source>
        <dbReference type="ARBA" id="ARBA00023679"/>
    </source>
</evidence>
<sequence>MVPGFTPYFTAERLAFHPAGPLQRPSPLLVLVGEGSVLCGADGSPLLSSFPEDPAPAGSLFIGSLDGRPVFAAGVDTVPVGLKPVPLRDLFGMVGDEELGIAGRAVQYVDFDRTHRYCGRCGAATLMKEDEIARFCPSCGLFVYPRLSPAVIVRVTDKDRILLARSPHFPAGWYSVVAGFVEPGENVEHAAQREVMEETGVTITHLRYFGSQPWPFPHSLMIGFTADYAGGDLCPDGLEVEDAGWFTADAFPDLPGPASIARALIEDWLAGQ</sequence>
<dbReference type="InterPro" id="IPR015797">
    <property type="entry name" value="NUDIX_hydrolase-like_dom_sf"/>
</dbReference>
<comment type="caution">
    <text evidence="11">The sequence shown here is derived from an EMBL/GenBank/DDBJ whole genome shotgun (WGS) entry which is preliminary data.</text>
</comment>
<organism evidence="11">
    <name type="scientific">Methanofollis liminatans</name>
    <dbReference type="NCBI Taxonomy" id="2201"/>
    <lineage>
        <taxon>Archaea</taxon>
        <taxon>Methanobacteriati</taxon>
        <taxon>Methanobacteriota</taxon>
        <taxon>Stenosarchaea group</taxon>
        <taxon>Methanomicrobia</taxon>
        <taxon>Methanomicrobiales</taxon>
        <taxon>Methanomicrobiaceae</taxon>
        <taxon>Methanofollis</taxon>
    </lineage>
</organism>
<dbReference type="CDD" id="cd03429">
    <property type="entry name" value="NUDIX_NADH_pyrophosphatase_Nudt13"/>
    <property type="match status" value="1"/>
</dbReference>
<dbReference type="SUPFAM" id="SSF55811">
    <property type="entry name" value="Nudix"/>
    <property type="match status" value="2"/>
</dbReference>
<dbReference type="Pfam" id="PF09297">
    <property type="entry name" value="Zn_ribbon_NUD"/>
    <property type="match status" value="1"/>
</dbReference>
<dbReference type="InterPro" id="IPR020476">
    <property type="entry name" value="Nudix_hydrolase"/>
</dbReference>
<reference evidence="11" key="1">
    <citation type="journal article" date="2020" name="mSystems">
        <title>Genome- and Community-Level Interaction Insights into Carbon Utilization and Element Cycling Functions of Hydrothermarchaeota in Hydrothermal Sediment.</title>
        <authorList>
            <person name="Zhou Z."/>
            <person name="Liu Y."/>
            <person name="Xu W."/>
            <person name="Pan J."/>
            <person name="Luo Z.H."/>
            <person name="Li M."/>
        </authorList>
    </citation>
    <scope>NUCLEOTIDE SEQUENCE</scope>
    <source>
        <strain evidence="11">SpSt-1183</strain>
    </source>
</reference>
<comment type="catalytic activity">
    <reaction evidence="9">
        <text>a 5'-end NAD(+)-phospho-ribonucleoside in mRNA + H2O = a 5'-end phospho-adenosine-phospho-ribonucleoside in mRNA + beta-nicotinamide D-ribonucleotide + 2 H(+)</text>
        <dbReference type="Rhea" id="RHEA:60876"/>
        <dbReference type="Rhea" id="RHEA-COMP:15698"/>
        <dbReference type="Rhea" id="RHEA-COMP:15719"/>
        <dbReference type="ChEBI" id="CHEBI:14649"/>
        <dbReference type="ChEBI" id="CHEBI:15377"/>
        <dbReference type="ChEBI" id="CHEBI:15378"/>
        <dbReference type="ChEBI" id="CHEBI:144029"/>
        <dbReference type="ChEBI" id="CHEBI:144051"/>
    </reaction>
    <physiologicalReaction direction="left-to-right" evidence="9">
        <dbReference type="Rhea" id="RHEA:60877"/>
    </physiologicalReaction>
</comment>
<accession>A0A831LNZ2</accession>
<dbReference type="AlphaFoldDB" id="A0A831LNZ2"/>
<proteinExistence type="inferred from homology"/>
<evidence type="ECO:0000256" key="6">
    <source>
        <dbReference type="ARBA" id="ARBA00022801"/>
    </source>
</evidence>
<dbReference type="PANTHER" id="PTHR42904:SF6">
    <property type="entry name" value="NAD-CAPPED RNA HYDROLASE NUDT12"/>
    <property type="match status" value="1"/>
</dbReference>
<comment type="cofactor">
    <cofactor evidence="1">
        <name>Mg(2+)</name>
        <dbReference type="ChEBI" id="CHEBI:18420"/>
    </cofactor>
</comment>
<dbReference type="Pfam" id="PF09296">
    <property type="entry name" value="NUDIX-like"/>
    <property type="match status" value="1"/>
</dbReference>
<dbReference type="GO" id="GO:0046872">
    <property type="term" value="F:metal ion binding"/>
    <property type="evidence" value="ECO:0007669"/>
    <property type="project" value="UniProtKB-KW"/>
</dbReference>
<dbReference type="PROSITE" id="PS51462">
    <property type="entry name" value="NUDIX"/>
    <property type="match status" value="1"/>
</dbReference>
<dbReference type="NCBIfam" id="NF001299">
    <property type="entry name" value="PRK00241.1"/>
    <property type="match status" value="1"/>
</dbReference>
<dbReference type="PRINTS" id="PR00502">
    <property type="entry name" value="NUDIXFAMILY"/>
</dbReference>
<comment type="cofactor">
    <cofactor evidence="2">
        <name>Zn(2+)</name>
        <dbReference type="ChEBI" id="CHEBI:29105"/>
    </cofactor>
</comment>
<dbReference type="PANTHER" id="PTHR42904">
    <property type="entry name" value="NUDIX HYDROLASE, NUDC SUBFAMILY"/>
    <property type="match status" value="1"/>
</dbReference>
<feature type="domain" description="Nudix hydrolase" evidence="10">
    <location>
        <begin position="144"/>
        <end position="270"/>
    </location>
</feature>
<evidence type="ECO:0000256" key="7">
    <source>
        <dbReference type="ARBA" id="ARBA00022842"/>
    </source>
</evidence>
<evidence type="ECO:0000256" key="1">
    <source>
        <dbReference type="ARBA" id="ARBA00001946"/>
    </source>
</evidence>
<keyword evidence="5" id="KW-0479">Metal-binding</keyword>